<evidence type="ECO:0000256" key="4">
    <source>
        <dbReference type="ARBA" id="ARBA00022723"/>
    </source>
</evidence>
<evidence type="ECO:0000256" key="3">
    <source>
        <dbReference type="ARBA" id="ARBA00022679"/>
    </source>
</evidence>
<dbReference type="Pfam" id="PF00348">
    <property type="entry name" value="polyprenyl_synt"/>
    <property type="match status" value="1"/>
</dbReference>
<keyword evidence="6" id="KW-0414">Isoprene biosynthesis</keyword>
<dbReference type="InterPro" id="IPR000092">
    <property type="entry name" value="Polyprenyl_synt"/>
</dbReference>
<dbReference type="Proteomes" id="UP001174909">
    <property type="component" value="Unassembled WGS sequence"/>
</dbReference>
<dbReference type="PROSITE" id="PS00723">
    <property type="entry name" value="POLYPRENYL_SYNTHASE_1"/>
    <property type="match status" value="1"/>
</dbReference>
<keyword evidence="5" id="KW-0460">Magnesium</keyword>
<reference evidence="8" key="1">
    <citation type="submission" date="2023-03" db="EMBL/GenBank/DDBJ databases">
        <authorList>
            <person name="Steffen K."/>
            <person name="Cardenas P."/>
        </authorList>
    </citation>
    <scope>NUCLEOTIDE SEQUENCE</scope>
</reference>
<evidence type="ECO:0000256" key="7">
    <source>
        <dbReference type="RuleBase" id="RU004466"/>
    </source>
</evidence>
<comment type="similarity">
    <text evidence="2 7">Belongs to the FPP/GGPP synthase family.</text>
</comment>
<dbReference type="SFLD" id="SFLDS00005">
    <property type="entry name" value="Isoprenoid_Synthase_Type_I"/>
    <property type="match status" value="1"/>
</dbReference>
<evidence type="ECO:0000256" key="6">
    <source>
        <dbReference type="ARBA" id="ARBA00023229"/>
    </source>
</evidence>
<dbReference type="AlphaFoldDB" id="A0AA35R852"/>
<keyword evidence="9" id="KW-1185">Reference proteome</keyword>
<dbReference type="PROSITE" id="PS00444">
    <property type="entry name" value="POLYPRENYL_SYNTHASE_2"/>
    <property type="match status" value="1"/>
</dbReference>
<dbReference type="InterPro" id="IPR053378">
    <property type="entry name" value="Prenyl_diphosphate_synthase"/>
</dbReference>
<dbReference type="GO" id="GO:0005737">
    <property type="term" value="C:cytoplasm"/>
    <property type="evidence" value="ECO:0007669"/>
    <property type="project" value="UniProtKB-ARBA"/>
</dbReference>
<dbReference type="InterPro" id="IPR008949">
    <property type="entry name" value="Isoprenoid_synthase_dom_sf"/>
</dbReference>
<evidence type="ECO:0000313" key="8">
    <source>
        <dbReference type="EMBL" id="CAI8006599.1"/>
    </source>
</evidence>
<dbReference type="GO" id="GO:0004659">
    <property type="term" value="F:prenyltransferase activity"/>
    <property type="evidence" value="ECO:0007669"/>
    <property type="project" value="InterPro"/>
</dbReference>
<evidence type="ECO:0000256" key="2">
    <source>
        <dbReference type="ARBA" id="ARBA00006706"/>
    </source>
</evidence>
<evidence type="ECO:0000256" key="1">
    <source>
        <dbReference type="ARBA" id="ARBA00001946"/>
    </source>
</evidence>
<dbReference type="SUPFAM" id="SSF48576">
    <property type="entry name" value="Terpenoid synthases"/>
    <property type="match status" value="1"/>
</dbReference>
<evidence type="ECO:0000313" key="9">
    <source>
        <dbReference type="Proteomes" id="UP001174909"/>
    </source>
</evidence>
<dbReference type="Gene3D" id="1.10.600.10">
    <property type="entry name" value="Farnesyl Diphosphate Synthase"/>
    <property type="match status" value="1"/>
</dbReference>
<organism evidence="8 9">
    <name type="scientific">Geodia barretti</name>
    <name type="common">Barrett's horny sponge</name>
    <dbReference type="NCBI Taxonomy" id="519541"/>
    <lineage>
        <taxon>Eukaryota</taxon>
        <taxon>Metazoa</taxon>
        <taxon>Porifera</taxon>
        <taxon>Demospongiae</taxon>
        <taxon>Heteroscleromorpha</taxon>
        <taxon>Tetractinellida</taxon>
        <taxon>Astrophorina</taxon>
        <taxon>Geodiidae</taxon>
        <taxon>Geodia</taxon>
    </lineage>
</organism>
<dbReference type="EMBL" id="CASHTH010000698">
    <property type="protein sequence ID" value="CAI8006599.1"/>
    <property type="molecule type" value="Genomic_DNA"/>
</dbReference>
<name>A0AA35R852_GEOBA</name>
<proteinExistence type="inferred from homology"/>
<dbReference type="CDD" id="cd00685">
    <property type="entry name" value="Trans_IPPS_HT"/>
    <property type="match status" value="1"/>
</dbReference>
<evidence type="ECO:0000256" key="5">
    <source>
        <dbReference type="ARBA" id="ARBA00022842"/>
    </source>
</evidence>
<comment type="cofactor">
    <cofactor evidence="1">
        <name>Mg(2+)</name>
        <dbReference type="ChEBI" id="CHEBI:18420"/>
    </cofactor>
</comment>
<dbReference type="PANTHER" id="PTHR43281:SF1">
    <property type="entry name" value="FARNESYL DIPHOSPHATE SYNTHASE"/>
    <property type="match status" value="1"/>
</dbReference>
<dbReference type="InterPro" id="IPR033749">
    <property type="entry name" value="Polyprenyl_synt_CS"/>
</dbReference>
<dbReference type="PANTHER" id="PTHR43281">
    <property type="entry name" value="FARNESYL DIPHOSPHATE SYNTHASE"/>
    <property type="match status" value="1"/>
</dbReference>
<accession>A0AA35R852</accession>
<sequence length="278" mass="28400">MPAPPDCPELLAGAMRYSLLAGGKRLRPILTLATAETIDPDGGAARAMPAACAIEMIHTYSLVHDDLPAMDDDTLRRGRPTVHVEYGQAMAILAGDGLLTEAFRVLARWPATDDPAVVDRKLRTVERVAAGAGASGMVGGQVLDIQPADPAAAMAALRAMHERKTGALIRAAAAAGAIMAGAARETIAAVDAYAAHLGLGFQIVDDILDVEGDAAALGKTAGKDAAAGKVTYPSIVGLEQSRVLAAGAIADAQQALRVGGLGGGRLAEIADWVLARTS</sequence>
<comment type="caution">
    <text evidence="8">The sequence shown here is derived from an EMBL/GenBank/DDBJ whole genome shotgun (WGS) entry which is preliminary data.</text>
</comment>
<dbReference type="GO" id="GO:0046872">
    <property type="term" value="F:metal ion binding"/>
    <property type="evidence" value="ECO:0007669"/>
    <property type="project" value="UniProtKB-KW"/>
</dbReference>
<keyword evidence="4" id="KW-0479">Metal-binding</keyword>
<dbReference type="NCBIfam" id="NF045485">
    <property type="entry name" value="FPPsyn"/>
    <property type="match status" value="1"/>
</dbReference>
<protein>
    <submittedName>
        <fullName evidence="8">Farnesyl diphosphate synthase</fullName>
    </submittedName>
</protein>
<dbReference type="SFLD" id="SFLDG01017">
    <property type="entry name" value="Polyprenyl_Transferase_Like"/>
    <property type="match status" value="1"/>
</dbReference>
<dbReference type="GO" id="GO:0008299">
    <property type="term" value="P:isoprenoid biosynthetic process"/>
    <property type="evidence" value="ECO:0007669"/>
    <property type="project" value="UniProtKB-KW"/>
</dbReference>
<keyword evidence="3 7" id="KW-0808">Transferase</keyword>
<dbReference type="FunFam" id="1.10.600.10:FF:000001">
    <property type="entry name" value="Geranylgeranyl diphosphate synthase"/>
    <property type="match status" value="1"/>
</dbReference>
<gene>
    <name evidence="8" type="ORF">GBAR_LOCUS4811</name>
</gene>